<dbReference type="Proteomes" id="UP000278327">
    <property type="component" value="Unassembled WGS sequence"/>
</dbReference>
<dbReference type="Pfam" id="PF12668">
    <property type="entry name" value="DUF3791"/>
    <property type="match status" value="1"/>
</dbReference>
<name>A0A3N0AUX5_9ACTN</name>
<dbReference type="RefSeq" id="WP_117283872.1">
    <property type="nucleotide sequence ID" value="NZ_JAMTCE010000008.1"/>
</dbReference>
<proteinExistence type="predicted"/>
<dbReference type="EMBL" id="QICA01000007">
    <property type="protein sequence ID" value="RNL38349.1"/>
    <property type="molecule type" value="Genomic_DNA"/>
</dbReference>
<protein>
    <recommendedName>
        <fullName evidence="3">DUF3791 domain-containing protein</fullName>
    </recommendedName>
</protein>
<keyword evidence="2" id="KW-1185">Reference proteome</keyword>
<dbReference type="InterPro" id="IPR024269">
    <property type="entry name" value="DUF3791"/>
</dbReference>
<evidence type="ECO:0000313" key="1">
    <source>
        <dbReference type="EMBL" id="RNL38349.1"/>
    </source>
</evidence>
<dbReference type="AlphaFoldDB" id="A0A3N0AUX5"/>
<sequence>MSPRQSDIADMKCWLLRLAQRRWRMPAVRVAQLFSEAGVYDYVTELYDLLHLSSYERALDDIETYLTAKGYSLC</sequence>
<evidence type="ECO:0000313" key="2">
    <source>
        <dbReference type="Proteomes" id="UP000278327"/>
    </source>
</evidence>
<evidence type="ECO:0008006" key="3">
    <source>
        <dbReference type="Google" id="ProtNLM"/>
    </source>
</evidence>
<organism evidence="1 2">
    <name type="scientific">Adlercreutzia equolifaciens subsp. celatus DSM 18785</name>
    <dbReference type="NCBI Taxonomy" id="1121021"/>
    <lineage>
        <taxon>Bacteria</taxon>
        <taxon>Bacillati</taxon>
        <taxon>Actinomycetota</taxon>
        <taxon>Coriobacteriia</taxon>
        <taxon>Eggerthellales</taxon>
        <taxon>Eggerthellaceae</taxon>
        <taxon>Adlercreutzia</taxon>
    </lineage>
</organism>
<gene>
    <name evidence="1" type="ORF">DMP10_05385</name>
</gene>
<accession>A0A3N0AUX5</accession>
<comment type="caution">
    <text evidence="1">The sequence shown here is derived from an EMBL/GenBank/DDBJ whole genome shotgun (WGS) entry which is preliminary data.</text>
</comment>
<reference evidence="1 2" key="1">
    <citation type="journal article" date="2019" name="Microbiol. Resour. Announc.">
        <title>Draft Genome Sequences of Type Strains of Gordonibacter faecihominis, Paraeggerthella hongkongensis, Parvibacter caecicola,Slackia equolifaciens, Slackia faecicanis, and Slackia isoflavoniconvertens.</title>
        <authorList>
            <person name="Danylec N."/>
            <person name="Stoll D.A."/>
            <person name="Dotsch A."/>
            <person name="Huch M."/>
        </authorList>
    </citation>
    <scope>NUCLEOTIDE SEQUENCE [LARGE SCALE GENOMIC DNA]</scope>
    <source>
        <strain evidence="1 2">DSM 18785</strain>
    </source>
</reference>